<evidence type="ECO:0000313" key="7">
    <source>
        <dbReference type="EMBL" id="SMC37184.1"/>
    </source>
</evidence>
<dbReference type="Pfam" id="PF07992">
    <property type="entry name" value="Pyr_redox_2"/>
    <property type="match status" value="1"/>
</dbReference>
<dbReference type="AlphaFoldDB" id="A0A1W1YM09"/>
<dbReference type="RefSeq" id="WP_084066495.1">
    <property type="nucleotide sequence ID" value="NZ_FWXY01000001.1"/>
</dbReference>
<keyword evidence="5" id="KW-0411">Iron-sulfur</keyword>
<dbReference type="EMBL" id="FWXY01000001">
    <property type="protein sequence ID" value="SMC37184.1"/>
    <property type="molecule type" value="Genomic_DNA"/>
</dbReference>
<keyword evidence="2" id="KW-0479">Metal-binding</keyword>
<keyword evidence="4" id="KW-0408">Iron</keyword>
<evidence type="ECO:0000256" key="1">
    <source>
        <dbReference type="ARBA" id="ARBA00022485"/>
    </source>
</evidence>
<dbReference type="Gene3D" id="3.50.50.60">
    <property type="entry name" value="FAD/NAD(P)-binding domain"/>
    <property type="match status" value="1"/>
</dbReference>
<keyword evidence="8" id="KW-1185">Reference proteome</keyword>
<proteinExistence type="predicted"/>
<dbReference type="PANTHER" id="PTHR43498">
    <property type="entry name" value="FERREDOXIN:COB-COM HETERODISULFIDE REDUCTASE SUBUNIT A"/>
    <property type="match status" value="1"/>
</dbReference>
<dbReference type="InterPro" id="IPR039650">
    <property type="entry name" value="HdrA-like"/>
</dbReference>
<dbReference type="GO" id="GO:0051539">
    <property type="term" value="F:4 iron, 4 sulfur cluster binding"/>
    <property type="evidence" value="ECO:0007669"/>
    <property type="project" value="UniProtKB-KW"/>
</dbReference>
<feature type="domain" description="FAD/NAD(P)-binding" evidence="6">
    <location>
        <begin position="7"/>
        <end position="174"/>
    </location>
</feature>
<evidence type="ECO:0000256" key="2">
    <source>
        <dbReference type="ARBA" id="ARBA00022723"/>
    </source>
</evidence>
<organism evidence="7 8">
    <name type="scientific">Desulfocicer vacuolatum DSM 3385</name>
    <dbReference type="NCBI Taxonomy" id="1121400"/>
    <lineage>
        <taxon>Bacteria</taxon>
        <taxon>Pseudomonadati</taxon>
        <taxon>Thermodesulfobacteriota</taxon>
        <taxon>Desulfobacteria</taxon>
        <taxon>Desulfobacterales</taxon>
        <taxon>Desulfobacteraceae</taxon>
        <taxon>Desulfocicer</taxon>
    </lineage>
</organism>
<keyword evidence="1" id="KW-0004">4Fe-4S</keyword>
<protein>
    <submittedName>
        <fullName evidence="7">Heterodisulfide reductase subunit A</fullName>
    </submittedName>
</protein>
<dbReference type="PANTHER" id="PTHR43498:SF1">
    <property type="entry name" value="COB--COM HETERODISULFIDE REDUCTASE IRON-SULFUR SUBUNIT A"/>
    <property type="match status" value="1"/>
</dbReference>
<evidence type="ECO:0000256" key="5">
    <source>
        <dbReference type="ARBA" id="ARBA00023014"/>
    </source>
</evidence>
<gene>
    <name evidence="7" type="ORF">SAMN02746065_101182</name>
</gene>
<dbReference type="GO" id="GO:0046872">
    <property type="term" value="F:metal ion binding"/>
    <property type="evidence" value="ECO:0007669"/>
    <property type="project" value="UniProtKB-KW"/>
</dbReference>
<dbReference type="InterPro" id="IPR036188">
    <property type="entry name" value="FAD/NAD-bd_sf"/>
</dbReference>
<evidence type="ECO:0000259" key="6">
    <source>
        <dbReference type="Pfam" id="PF07992"/>
    </source>
</evidence>
<dbReference type="Proteomes" id="UP000192418">
    <property type="component" value="Unassembled WGS sequence"/>
</dbReference>
<dbReference type="GO" id="GO:0016491">
    <property type="term" value="F:oxidoreductase activity"/>
    <property type="evidence" value="ECO:0007669"/>
    <property type="project" value="UniProtKB-KW"/>
</dbReference>
<dbReference type="OrthoDB" id="9766627at2"/>
<keyword evidence="3" id="KW-0560">Oxidoreductase</keyword>
<evidence type="ECO:0000256" key="3">
    <source>
        <dbReference type="ARBA" id="ARBA00023002"/>
    </source>
</evidence>
<dbReference type="PRINTS" id="PR00368">
    <property type="entry name" value="FADPNR"/>
</dbReference>
<name>A0A1W1YM09_9BACT</name>
<evidence type="ECO:0000313" key="8">
    <source>
        <dbReference type="Proteomes" id="UP000192418"/>
    </source>
</evidence>
<dbReference type="STRING" id="1121400.SAMN02746065_101182"/>
<reference evidence="7 8" key="1">
    <citation type="submission" date="2017-04" db="EMBL/GenBank/DDBJ databases">
        <authorList>
            <person name="Afonso C.L."/>
            <person name="Miller P.J."/>
            <person name="Scott M.A."/>
            <person name="Spackman E."/>
            <person name="Goraichik I."/>
            <person name="Dimitrov K.M."/>
            <person name="Suarez D.L."/>
            <person name="Swayne D.E."/>
        </authorList>
    </citation>
    <scope>NUCLEOTIDE SEQUENCE [LARGE SCALE GENOMIC DNA]</scope>
    <source>
        <strain evidence="7 8">DSM 3385</strain>
    </source>
</reference>
<sequence>MNSKTGKVMVIGGGIAGLTAAWELSRQNINVELVEKSCFLGGHSIGFTCKATDTCKQCGACSVEEMLANVVNEPLINVHLRTEVCGLEKKDGFSVSLAKSAVEEVAPQGVLKGFSHHNSPLYVVADGAADAPEGAVSIDTLGSEGAVDVDAVVVATGYTPFDPNLKGTYGYDKWDNVITGLDLENIIRENGSLVRPSDGEKPKRIAFIQCVGSRDERLGNLWCSEVCCPYAMRMAGVAKNADPEAEISMFYIDIQNSGKEFPVFYEKIKEEIRFVRTIPVDIYPLEGDSLELRHMAEDEGAPSSEQFDLVVLSVGIMPGMDTAKISEILNIPVNQDGFLDAVPGDSGVFVAGTAGGPGSIAATIAGAGNVALATMNYLGGSK</sequence>
<evidence type="ECO:0000256" key="4">
    <source>
        <dbReference type="ARBA" id="ARBA00023004"/>
    </source>
</evidence>
<accession>A0A1W1YM09</accession>
<dbReference type="SUPFAM" id="SSF51971">
    <property type="entry name" value="Nucleotide-binding domain"/>
    <property type="match status" value="1"/>
</dbReference>
<dbReference type="InterPro" id="IPR023753">
    <property type="entry name" value="FAD/NAD-binding_dom"/>
</dbReference>